<sequence>MKGLSRLLLFFYLLIMVLWVVNSHYLFSIWGVTVWLLIILLGFVIYKKLNNFFIFLRNS</sequence>
<keyword evidence="1" id="KW-0812">Transmembrane</keyword>
<evidence type="ECO:0000256" key="1">
    <source>
        <dbReference type="SAM" id="Phobius"/>
    </source>
</evidence>
<protein>
    <submittedName>
        <fullName evidence="2">Flp pilus assembly protein TadB</fullName>
    </submittedName>
</protein>
<dbReference type="Proteomes" id="UP001646157">
    <property type="component" value="Unassembled WGS sequence"/>
</dbReference>
<accession>A0ABS2NDU6</accession>
<feature type="transmembrane region" description="Helical" evidence="1">
    <location>
        <begin position="28"/>
        <end position="46"/>
    </location>
</feature>
<keyword evidence="1" id="KW-1133">Transmembrane helix</keyword>
<keyword evidence="1" id="KW-0472">Membrane</keyword>
<proteinExistence type="predicted"/>
<feature type="transmembrane region" description="Helical" evidence="1">
    <location>
        <begin position="7"/>
        <end position="22"/>
    </location>
</feature>
<dbReference type="EMBL" id="JAFBDZ010000002">
    <property type="protein sequence ID" value="MBM7586027.1"/>
    <property type="molecule type" value="Genomic_DNA"/>
</dbReference>
<comment type="caution">
    <text evidence="2">The sequence shown here is derived from an EMBL/GenBank/DDBJ whole genome shotgun (WGS) entry which is preliminary data.</text>
</comment>
<evidence type="ECO:0000313" key="3">
    <source>
        <dbReference type="Proteomes" id="UP001646157"/>
    </source>
</evidence>
<gene>
    <name evidence="2" type="ORF">JOC86_002569</name>
</gene>
<name>A0ABS2NDU6_9BACI</name>
<keyword evidence="3" id="KW-1185">Reference proteome</keyword>
<evidence type="ECO:0000313" key="2">
    <source>
        <dbReference type="EMBL" id="MBM7586027.1"/>
    </source>
</evidence>
<reference evidence="2 3" key="1">
    <citation type="submission" date="2021-01" db="EMBL/GenBank/DDBJ databases">
        <title>Genomic Encyclopedia of Type Strains, Phase IV (KMG-IV): sequencing the most valuable type-strain genomes for metagenomic binning, comparative biology and taxonomic classification.</title>
        <authorList>
            <person name="Goeker M."/>
        </authorList>
    </citation>
    <scope>NUCLEOTIDE SEQUENCE [LARGE SCALE GENOMIC DNA]</scope>
    <source>
        <strain evidence="2 3">DSM 24834</strain>
    </source>
</reference>
<organism evidence="2 3">
    <name type="scientific">Rossellomorea pakistanensis</name>
    <dbReference type="NCBI Taxonomy" id="992288"/>
    <lineage>
        <taxon>Bacteria</taxon>
        <taxon>Bacillati</taxon>
        <taxon>Bacillota</taxon>
        <taxon>Bacilli</taxon>
        <taxon>Bacillales</taxon>
        <taxon>Bacillaceae</taxon>
        <taxon>Rossellomorea</taxon>
    </lineage>
</organism>